<evidence type="ECO:0000256" key="1">
    <source>
        <dbReference type="SAM" id="MobiDB-lite"/>
    </source>
</evidence>
<proteinExistence type="predicted"/>
<feature type="compositionally biased region" description="Polar residues" evidence="1">
    <location>
        <begin position="52"/>
        <end position="77"/>
    </location>
</feature>
<feature type="compositionally biased region" description="Basic and acidic residues" evidence="1">
    <location>
        <begin position="38"/>
        <end position="47"/>
    </location>
</feature>
<dbReference type="EMBL" id="MU006089">
    <property type="protein sequence ID" value="KAF2843183.1"/>
    <property type="molecule type" value="Genomic_DNA"/>
</dbReference>
<gene>
    <name evidence="2" type="ORF">M501DRAFT_994042</name>
</gene>
<evidence type="ECO:0000313" key="3">
    <source>
        <dbReference type="Proteomes" id="UP000799429"/>
    </source>
</evidence>
<organism evidence="2 3">
    <name type="scientific">Patellaria atrata CBS 101060</name>
    <dbReference type="NCBI Taxonomy" id="1346257"/>
    <lineage>
        <taxon>Eukaryota</taxon>
        <taxon>Fungi</taxon>
        <taxon>Dikarya</taxon>
        <taxon>Ascomycota</taxon>
        <taxon>Pezizomycotina</taxon>
        <taxon>Dothideomycetes</taxon>
        <taxon>Dothideomycetes incertae sedis</taxon>
        <taxon>Patellariales</taxon>
        <taxon>Patellariaceae</taxon>
        <taxon>Patellaria</taxon>
    </lineage>
</organism>
<dbReference type="AlphaFoldDB" id="A0A9P4SKC8"/>
<sequence>MPHSGPESSTSTPFVIPGGSVEQTTHIPRPIATNPDTTPRRSGEKTSHISHPISTDSGTASKQSLGEISPTSQQTPAKRQRPRKEQEAEEIVERYGLT</sequence>
<protein>
    <submittedName>
        <fullName evidence="2">Uncharacterized protein</fullName>
    </submittedName>
</protein>
<comment type="caution">
    <text evidence="2">The sequence shown here is derived from an EMBL/GenBank/DDBJ whole genome shotgun (WGS) entry which is preliminary data.</text>
</comment>
<feature type="compositionally biased region" description="Polar residues" evidence="1">
    <location>
        <begin position="1"/>
        <end position="13"/>
    </location>
</feature>
<reference evidence="2" key="1">
    <citation type="journal article" date="2020" name="Stud. Mycol.">
        <title>101 Dothideomycetes genomes: a test case for predicting lifestyles and emergence of pathogens.</title>
        <authorList>
            <person name="Haridas S."/>
            <person name="Albert R."/>
            <person name="Binder M."/>
            <person name="Bloem J."/>
            <person name="Labutti K."/>
            <person name="Salamov A."/>
            <person name="Andreopoulos B."/>
            <person name="Baker S."/>
            <person name="Barry K."/>
            <person name="Bills G."/>
            <person name="Bluhm B."/>
            <person name="Cannon C."/>
            <person name="Castanera R."/>
            <person name="Culley D."/>
            <person name="Daum C."/>
            <person name="Ezra D."/>
            <person name="Gonzalez J."/>
            <person name="Henrissat B."/>
            <person name="Kuo A."/>
            <person name="Liang C."/>
            <person name="Lipzen A."/>
            <person name="Lutzoni F."/>
            <person name="Magnuson J."/>
            <person name="Mondo S."/>
            <person name="Nolan M."/>
            <person name="Ohm R."/>
            <person name="Pangilinan J."/>
            <person name="Park H.-J."/>
            <person name="Ramirez L."/>
            <person name="Alfaro M."/>
            <person name="Sun H."/>
            <person name="Tritt A."/>
            <person name="Yoshinaga Y."/>
            <person name="Zwiers L.-H."/>
            <person name="Turgeon B."/>
            <person name="Goodwin S."/>
            <person name="Spatafora J."/>
            <person name="Crous P."/>
            <person name="Grigoriev I."/>
        </authorList>
    </citation>
    <scope>NUCLEOTIDE SEQUENCE</scope>
    <source>
        <strain evidence="2">CBS 101060</strain>
    </source>
</reference>
<feature type="region of interest" description="Disordered" evidence="1">
    <location>
        <begin position="1"/>
        <end position="98"/>
    </location>
</feature>
<name>A0A9P4SKC8_9PEZI</name>
<evidence type="ECO:0000313" key="2">
    <source>
        <dbReference type="EMBL" id="KAF2843183.1"/>
    </source>
</evidence>
<accession>A0A9P4SKC8</accession>
<keyword evidence="3" id="KW-1185">Reference proteome</keyword>
<feature type="non-terminal residue" evidence="2">
    <location>
        <position position="98"/>
    </location>
</feature>
<dbReference type="Proteomes" id="UP000799429">
    <property type="component" value="Unassembled WGS sequence"/>
</dbReference>